<comment type="caution">
    <text evidence="1">The sequence shown here is derived from an EMBL/GenBank/DDBJ whole genome shotgun (WGS) entry which is preliminary data.</text>
</comment>
<reference evidence="1" key="1">
    <citation type="submission" date="2020-11" db="EMBL/GenBank/DDBJ databases">
        <authorList>
            <consortium name="DOE Joint Genome Institute"/>
            <person name="Ahrendt S."/>
            <person name="Riley R."/>
            <person name="Andreopoulos W."/>
            <person name="Labutti K."/>
            <person name="Pangilinan J."/>
            <person name="Ruiz-Duenas F.J."/>
            <person name="Barrasa J.M."/>
            <person name="Sanchez-Garcia M."/>
            <person name="Camarero S."/>
            <person name="Miyauchi S."/>
            <person name="Serrano A."/>
            <person name="Linde D."/>
            <person name="Babiker R."/>
            <person name="Drula E."/>
            <person name="Ayuso-Fernandez I."/>
            <person name="Pacheco R."/>
            <person name="Padilla G."/>
            <person name="Ferreira P."/>
            <person name="Barriuso J."/>
            <person name="Kellner H."/>
            <person name="Castanera R."/>
            <person name="Alfaro M."/>
            <person name="Ramirez L."/>
            <person name="Pisabarro A.G."/>
            <person name="Kuo A."/>
            <person name="Tritt A."/>
            <person name="Lipzen A."/>
            <person name="He G."/>
            <person name="Yan M."/>
            <person name="Ng V."/>
            <person name="Cullen D."/>
            <person name="Martin F."/>
            <person name="Rosso M.-N."/>
            <person name="Henrissat B."/>
            <person name="Hibbett D."/>
            <person name="Martinez A.T."/>
            <person name="Grigoriev I.V."/>
        </authorList>
    </citation>
    <scope>NUCLEOTIDE SEQUENCE</scope>
    <source>
        <strain evidence="1">CBS 247.69</strain>
    </source>
</reference>
<evidence type="ECO:0000313" key="1">
    <source>
        <dbReference type="EMBL" id="KAF9455681.1"/>
    </source>
</evidence>
<evidence type="ECO:0000313" key="2">
    <source>
        <dbReference type="Proteomes" id="UP000807353"/>
    </source>
</evidence>
<dbReference type="Proteomes" id="UP000807353">
    <property type="component" value="Unassembled WGS sequence"/>
</dbReference>
<accession>A0A9P5XTX4</accession>
<organism evidence="1 2">
    <name type="scientific">Collybia nuda</name>
    <dbReference type="NCBI Taxonomy" id="64659"/>
    <lineage>
        <taxon>Eukaryota</taxon>
        <taxon>Fungi</taxon>
        <taxon>Dikarya</taxon>
        <taxon>Basidiomycota</taxon>
        <taxon>Agaricomycotina</taxon>
        <taxon>Agaricomycetes</taxon>
        <taxon>Agaricomycetidae</taxon>
        <taxon>Agaricales</taxon>
        <taxon>Tricholomatineae</taxon>
        <taxon>Clitocybaceae</taxon>
        <taxon>Collybia</taxon>
    </lineage>
</organism>
<keyword evidence="2" id="KW-1185">Reference proteome</keyword>
<gene>
    <name evidence="1" type="ORF">BDZ94DRAFT_1286061</name>
</gene>
<name>A0A9P5XTX4_9AGAR</name>
<dbReference type="EMBL" id="MU150563">
    <property type="protein sequence ID" value="KAF9455681.1"/>
    <property type="molecule type" value="Genomic_DNA"/>
</dbReference>
<dbReference type="PANTHER" id="PTHR34305">
    <property type="entry name" value="EXPRESSED PROTEIN"/>
    <property type="match status" value="1"/>
</dbReference>
<dbReference type="AlphaFoldDB" id="A0A9P5XTX4"/>
<dbReference type="OrthoDB" id="5598737at2759"/>
<protein>
    <submittedName>
        <fullName evidence="1">Uncharacterized protein</fullName>
    </submittedName>
</protein>
<dbReference type="PANTHER" id="PTHR34305:SF1">
    <property type="entry name" value="SWIM-TYPE DOMAIN-CONTAINING PROTEIN"/>
    <property type="match status" value="1"/>
</dbReference>
<proteinExistence type="predicted"/>
<sequence length="140" mass="15692">MLEKYYSKYGKRALTGGIMAIWYTHGVSYGFHCIPRGKGRNDVFSALWTHWPKASEVVVYDFACALGHKSCSRACALGTYGVVDPHISELNTSVAKSGNGGLSRIRKSVSYMSQERAIVYTKTFIGIWNRMRIRDMLPTS</sequence>